<reference evidence="1 2" key="1">
    <citation type="submission" date="2017-06" db="EMBL/GenBank/DDBJ databases">
        <title>Complete genome sequence of Paenibacillus donghaensis KCTC 13049T isolated from East Sea sediment, South Korea.</title>
        <authorList>
            <person name="Jung B.K."/>
            <person name="Hong S.-J."/>
            <person name="Shin J.-H."/>
        </authorList>
    </citation>
    <scope>NUCLEOTIDE SEQUENCE [LARGE SCALE GENOMIC DNA]</scope>
    <source>
        <strain evidence="1 2">KCTC 13049</strain>
    </source>
</reference>
<dbReference type="OrthoDB" id="9795830at2"/>
<accession>A0A2Z2KCI7</accession>
<organism evidence="1 2">
    <name type="scientific">Paenibacillus donghaensis</name>
    <dbReference type="NCBI Taxonomy" id="414771"/>
    <lineage>
        <taxon>Bacteria</taxon>
        <taxon>Bacillati</taxon>
        <taxon>Bacillota</taxon>
        <taxon>Bacilli</taxon>
        <taxon>Bacillales</taxon>
        <taxon>Paenibacillaceae</taxon>
        <taxon>Paenibacillus</taxon>
    </lineage>
</organism>
<proteinExistence type="predicted"/>
<dbReference type="RefSeq" id="WP_087917322.1">
    <property type="nucleotide sequence ID" value="NZ_CP021780.1"/>
</dbReference>
<evidence type="ECO:0000313" key="1">
    <source>
        <dbReference type="EMBL" id="ASA23327.1"/>
    </source>
</evidence>
<protein>
    <submittedName>
        <fullName evidence="1">Uncharacterized protein</fullName>
    </submittedName>
</protein>
<dbReference type="AlphaFoldDB" id="A0A2Z2KCI7"/>
<dbReference type="InterPro" id="IPR049215">
    <property type="entry name" value="DUF6809"/>
</dbReference>
<dbReference type="KEGG" id="pdh:B9T62_22480"/>
<dbReference type="Proteomes" id="UP000249890">
    <property type="component" value="Chromosome"/>
</dbReference>
<dbReference type="Pfam" id="PF20648">
    <property type="entry name" value="DUF6809"/>
    <property type="match status" value="1"/>
</dbReference>
<evidence type="ECO:0000313" key="2">
    <source>
        <dbReference type="Proteomes" id="UP000249890"/>
    </source>
</evidence>
<sequence>MGTLLEQLYHGNLCPDQNVTSGDPQYRLLSRKTSEAIEAWRKKHSEEEFDELEALLDLYGQTHGMELTSSFTNGFRLGAGILVEVLTGKDELANKISAFPDKTTL</sequence>
<dbReference type="EMBL" id="CP021780">
    <property type="protein sequence ID" value="ASA23327.1"/>
    <property type="molecule type" value="Genomic_DNA"/>
</dbReference>
<name>A0A2Z2KCI7_9BACL</name>
<gene>
    <name evidence="1" type="ORF">B9T62_22480</name>
</gene>
<keyword evidence="2" id="KW-1185">Reference proteome</keyword>